<comment type="caution">
    <text evidence="2">The sequence shown here is derived from an EMBL/GenBank/DDBJ whole genome shotgun (WGS) entry which is preliminary data.</text>
</comment>
<sequence length="281" mass="30918">MRFSFALFSLFFLCLTFAQTFDLEQATQDVAKRATEPSHEVFVEIDEYLKQLVEASGANRTQKRDNNALLTAAFTALNKSGTGVTIVHGIVTNSVTQNTAIKAIEEYIEHNTLTTLLSAADSSGLAVSIVMRFFINYSLVPGLWNIIVALYKNGAIFKRLILDLIGNILGSVEQSIWDSLLSILNLVADVETICQSLNTSGFAVSIIDDLVVTSDGQAFVVKLATSIIDNSVITLNSLFSALNQTSFLQNTFTKIISNATYRKIIFIWAVNFLVSAIKYIF</sequence>
<feature type="chain" id="PRO_5042556454" evidence="1">
    <location>
        <begin position="19"/>
        <end position="281"/>
    </location>
</feature>
<dbReference type="RefSeq" id="XP_049180234.1">
    <property type="nucleotide sequence ID" value="XM_049323936.1"/>
</dbReference>
<proteinExistence type="predicted"/>
<feature type="signal peptide" evidence="1">
    <location>
        <begin position="1"/>
        <end position="18"/>
    </location>
</feature>
<reference evidence="2" key="1">
    <citation type="journal article" date="2022" name="DNA Res.">
        <title>Genome analysis of five recently described species of the CUG-Ser clade uncovers Candida theae as a new hybrid lineage with pathogenic potential in the Candida parapsilosis species complex.</title>
        <authorList>
            <person name="Mixao V."/>
            <person name="Del Olmo V."/>
            <person name="Hegedusova E."/>
            <person name="Saus E."/>
            <person name="Pryszcz L."/>
            <person name="Cillingova A."/>
            <person name="Nosek J."/>
            <person name="Gabaldon T."/>
        </authorList>
    </citation>
    <scope>NUCLEOTIDE SEQUENCE</scope>
    <source>
        <strain evidence="2">CBS 10844</strain>
    </source>
</reference>
<gene>
    <name evidence="2" type="ORF">KGF56_002681</name>
</gene>
<dbReference type="AlphaFoldDB" id="A0AAI9SWN6"/>
<protein>
    <submittedName>
        <fullName evidence="2">Uncharacterized protein</fullName>
    </submittedName>
</protein>
<dbReference type="EMBL" id="JAHUZD010000095">
    <property type="protein sequence ID" value="KAI3404489.1"/>
    <property type="molecule type" value="Genomic_DNA"/>
</dbReference>
<keyword evidence="3" id="KW-1185">Reference proteome</keyword>
<keyword evidence="1" id="KW-0732">Signal</keyword>
<accession>A0AAI9SWN6</accession>
<evidence type="ECO:0000313" key="2">
    <source>
        <dbReference type="EMBL" id="KAI3404489.1"/>
    </source>
</evidence>
<dbReference type="GeneID" id="73380298"/>
<evidence type="ECO:0000313" key="3">
    <source>
        <dbReference type="Proteomes" id="UP001202479"/>
    </source>
</evidence>
<organism evidence="2 3">
    <name type="scientific">Candida oxycetoniae</name>
    <dbReference type="NCBI Taxonomy" id="497107"/>
    <lineage>
        <taxon>Eukaryota</taxon>
        <taxon>Fungi</taxon>
        <taxon>Dikarya</taxon>
        <taxon>Ascomycota</taxon>
        <taxon>Saccharomycotina</taxon>
        <taxon>Pichiomycetes</taxon>
        <taxon>Debaryomycetaceae</taxon>
        <taxon>Candida/Lodderomyces clade</taxon>
        <taxon>Candida</taxon>
    </lineage>
</organism>
<evidence type="ECO:0000256" key="1">
    <source>
        <dbReference type="SAM" id="SignalP"/>
    </source>
</evidence>
<dbReference type="Proteomes" id="UP001202479">
    <property type="component" value="Unassembled WGS sequence"/>
</dbReference>
<name>A0AAI9SWN6_9ASCO</name>